<dbReference type="PROSITE" id="PS50914">
    <property type="entry name" value="BON"/>
    <property type="match status" value="1"/>
</dbReference>
<feature type="region of interest" description="Disordered" evidence="1">
    <location>
        <begin position="12"/>
        <end position="35"/>
    </location>
</feature>
<dbReference type="OrthoDB" id="425457at2"/>
<reference evidence="3 4" key="2">
    <citation type="submission" date="2018-03" db="EMBL/GenBank/DDBJ databases">
        <authorList>
            <person name="Keele B.F."/>
        </authorList>
    </citation>
    <scope>NUCLEOTIDE SEQUENCE [LARGE SCALE GENOMIC DNA]</scope>
    <source>
        <strain evidence="3 4">CCALA 016</strain>
    </source>
</reference>
<organism evidence="3 4">
    <name type="scientific">Aphanothece hegewaldii CCALA 016</name>
    <dbReference type="NCBI Taxonomy" id="2107694"/>
    <lineage>
        <taxon>Bacteria</taxon>
        <taxon>Bacillati</taxon>
        <taxon>Cyanobacteriota</taxon>
        <taxon>Cyanophyceae</taxon>
        <taxon>Oscillatoriophycideae</taxon>
        <taxon>Chroococcales</taxon>
        <taxon>Aphanothecaceae</taxon>
        <taxon>Aphanothece</taxon>
    </lineage>
</organism>
<gene>
    <name evidence="3" type="ORF">C7H19_09945</name>
</gene>
<dbReference type="Proteomes" id="UP000239001">
    <property type="component" value="Unassembled WGS sequence"/>
</dbReference>
<evidence type="ECO:0000313" key="3">
    <source>
        <dbReference type="EMBL" id="PSF37480.1"/>
    </source>
</evidence>
<keyword evidence="4" id="KW-1185">Reference proteome</keyword>
<accession>A0A2T1LYK5</accession>
<dbReference type="RefSeq" id="WP_106456721.1">
    <property type="nucleotide sequence ID" value="NZ_PXOH01000008.1"/>
</dbReference>
<evidence type="ECO:0000313" key="4">
    <source>
        <dbReference type="Proteomes" id="UP000239001"/>
    </source>
</evidence>
<name>A0A2T1LYK5_9CHRO</name>
<protein>
    <submittedName>
        <fullName evidence="3">Phospholipid-binding protein</fullName>
    </submittedName>
</protein>
<dbReference type="InterPro" id="IPR007055">
    <property type="entry name" value="BON_dom"/>
</dbReference>
<sequence length="108" mass="11405">MGWFDRIFGRKAPENSQVNPAPSTPDIAPERVGLNGEYDDSGLAKRVALAFDNDSALTDEDRLWVAQTGSTVVLKGTVSDQATLDKMISVAHGVKGASVVDSSQVTVG</sequence>
<dbReference type="EMBL" id="PXOH01000008">
    <property type="protein sequence ID" value="PSF37480.1"/>
    <property type="molecule type" value="Genomic_DNA"/>
</dbReference>
<comment type="caution">
    <text evidence="3">The sequence shown here is derived from an EMBL/GenBank/DDBJ whole genome shotgun (WGS) entry which is preliminary data.</text>
</comment>
<feature type="domain" description="BON" evidence="2">
    <location>
        <begin position="39"/>
        <end position="108"/>
    </location>
</feature>
<proteinExistence type="predicted"/>
<evidence type="ECO:0000259" key="2">
    <source>
        <dbReference type="PROSITE" id="PS50914"/>
    </source>
</evidence>
<evidence type="ECO:0000256" key="1">
    <source>
        <dbReference type="SAM" id="MobiDB-lite"/>
    </source>
</evidence>
<dbReference type="AlphaFoldDB" id="A0A2T1LYK5"/>
<reference evidence="3 4" key="1">
    <citation type="submission" date="2018-03" db="EMBL/GenBank/DDBJ databases">
        <title>The ancient ancestry and fast evolution of plastids.</title>
        <authorList>
            <person name="Moore K.R."/>
            <person name="Magnabosco C."/>
            <person name="Momper L."/>
            <person name="Gold D.A."/>
            <person name="Bosak T."/>
            <person name="Fournier G.P."/>
        </authorList>
    </citation>
    <scope>NUCLEOTIDE SEQUENCE [LARGE SCALE GENOMIC DNA]</scope>
    <source>
        <strain evidence="3 4">CCALA 016</strain>
    </source>
</reference>